<evidence type="ECO:0000256" key="1">
    <source>
        <dbReference type="SAM" id="Phobius"/>
    </source>
</evidence>
<feature type="transmembrane region" description="Helical" evidence="1">
    <location>
        <begin position="76"/>
        <end position="94"/>
    </location>
</feature>
<comment type="caution">
    <text evidence="2">The sequence shown here is derived from an EMBL/GenBank/DDBJ whole genome shotgun (WGS) entry which is preliminary data.</text>
</comment>
<accession>A0AAW2C9X3</accession>
<keyword evidence="1" id="KW-0472">Membrane</keyword>
<keyword evidence="1" id="KW-0812">Transmembrane</keyword>
<name>A0AAW2C9X3_9ROSI</name>
<dbReference type="AlphaFoldDB" id="A0AAW2C9X3"/>
<evidence type="ECO:0000313" key="2">
    <source>
        <dbReference type="EMBL" id="KAK9995116.1"/>
    </source>
</evidence>
<evidence type="ECO:0000313" key="3">
    <source>
        <dbReference type="Proteomes" id="UP001459277"/>
    </source>
</evidence>
<keyword evidence="1" id="KW-1133">Transmembrane helix</keyword>
<protein>
    <submittedName>
        <fullName evidence="2">Uncharacterized protein</fullName>
    </submittedName>
</protein>
<reference evidence="2 3" key="1">
    <citation type="submission" date="2024-01" db="EMBL/GenBank/DDBJ databases">
        <title>A telomere-to-telomere, gap-free genome of sweet tea (Lithocarpus litseifolius).</title>
        <authorList>
            <person name="Zhou J."/>
        </authorList>
    </citation>
    <scope>NUCLEOTIDE SEQUENCE [LARGE SCALE GENOMIC DNA]</scope>
    <source>
        <strain evidence="2">Zhou-2022a</strain>
        <tissue evidence="2">Leaf</tissue>
    </source>
</reference>
<keyword evidence="3" id="KW-1185">Reference proteome</keyword>
<proteinExistence type="predicted"/>
<gene>
    <name evidence="2" type="ORF">SO802_024819</name>
</gene>
<organism evidence="2 3">
    <name type="scientific">Lithocarpus litseifolius</name>
    <dbReference type="NCBI Taxonomy" id="425828"/>
    <lineage>
        <taxon>Eukaryota</taxon>
        <taxon>Viridiplantae</taxon>
        <taxon>Streptophyta</taxon>
        <taxon>Embryophyta</taxon>
        <taxon>Tracheophyta</taxon>
        <taxon>Spermatophyta</taxon>
        <taxon>Magnoliopsida</taxon>
        <taxon>eudicotyledons</taxon>
        <taxon>Gunneridae</taxon>
        <taxon>Pentapetalae</taxon>
        <taxon>rosids</taxon>
        <taxon>fabids</taxon>
        <taxon>Fagales</taxon>
        <taxon>Fagaceae</taxon>
        <taxon>Lithocarpus</taxon>
    </lineage>
</organism>
<sequence length="100" mass="11914">MKLCWHLSTDDRRLIVWDLNGNFTLDIDAKNVLTFLLFCFVKPNIGTLISLYIILYISLCKIWLPRRLRKIGKALEILLIFTNCKNLLAPYFWYNFLLNM</sequence>
<dbReference type="EMBL" id="JAZDWU010000008">
    <property type="protein sequence ID" value="KAK9995116.1"/>
    <property type="molecule type" value="Genomic_DNA"/>
</dbReference>
<dbReference type="Proteomes" id="UP001459277">
    <property type="component" value="Unassembled WGS sequence"/>
</dbReference>